<proteinExistence type="predicted"/>
<reference evidence="1" key="1">
    <citation type="submission" date="2023-10" db="EMBL/GenBank/DDBJ databases">
        <authorList>
            <person name="Rodriguez Cubillos JULIANA M."/>
            <person name="De Vega J."/>
        </authorList>
    </citation>
    <scope>NUCLEOTIDE SEQUENCE</scope>
</reference>
<protein>
    <submittedName>
        <fullName evidence="1">Uncharacterized protein</fullName>
    </submittedName>
</protein>
<sequence>MSLVGPFKLTSKLRTLCARRSDFLINLATMWCFLYESNYDTAIPSQIRRRRDGSFTSLTVAMPFSPQPTAAAASLLPPGAWPTAPITNTYG</sequence>
<name>A0ACB0I7K4_TRIPR</name>
<organism evidence="1 2">
    <name type="scientific">Trifolium pratense</name>
    <name type="common">Red clover</name>
    <dbReference type="NCBI Taxonomy" id="57577"/>
    <lineage>
        <taxon>Eukaryota</taxon>
        <taxon>Viridiplantae</taxon>
        <taxon>Streptophyta</taxon>
        <taxon>Embryophyta</taxon>
        <taxon>Tracheophyta</taxon>
        <taxon>Spermatophyta</taxon>
        <taxon>Magnoliopsida</taxon>
        <taxon>eudicotyledons</taxon>
        <taxon>Gunneridae</taxon>
        <taxon>Pentapetalae</taxon>
        <taxon>rosids</taxon>
        <taxon>fabids</taxon>
        <taxon>Fabales</taxon>
        <taxon>Fabaceae</taxon>
        <taxon>Papilionoideae</taxon>
        <taxon>50 kb inversion clade</taxon>
        <taxon>NPAAA clade</taxon>
        <taxon>Hologalegina</taxon>
        <taxon>IRL clade</taxon>
        <taxon>Trifolieae</taxon>
        <taxon>Trifolium</taxon>
    </lineage>
</organism>
<keyword evidence="2" id="KW-1185">Reference proteome</keyword>
<evidence type="ECO:0000313" key="1">
    <source>
        <dbReference type="EMBL" id="CAJ2628101.1"/>
    </source>
</evidence>
<dbReference type="Proteomes" id="UP001177021">
    <property type="component" value="Unassembled WGS sequence"/>
</dbReference>
<comment type="caution">
    <text evidence="1">The sequence shown here is derived from an EMBL/GenBank/DDBJ whole genome shotgun (WGS) entry which is preliminary data.</text>
</comment>
<accession>A0ACB0I7K4</accession>
<evidence type="ECO:0000313" key="2">
    <source>
        <dbReference type="Proteomes" id="UP001177021"/>
    </source>
</evidence>
<gene>
    <name evidence="1" type="ORF">MILVUS5_LOCUS414</name>
</gene>
<dbReference type="EMBL" id="CASHSV030000001">
    <property type="protein sequence ID" value="CAJ2628101.1"/>
    <property type="molecule type" value="Genomic_DNA"/>
</dbReference>